<dbReference type="EMBL" id="CADCTC010000166">
    <property type="protein sequence ID" value="CAA9265558.1"/>
    <property type="molecule type" value="Genomic_DNA"/>
</dbReference>
<organism evidence="1">
    <name type="scientific">uncultured Chloroflexota bacterium</name>
    <dbReference type="NCBI Taxonomy" id="166587"/>
    <lineage>
        <taxon>Bacteria</taxon>
        <taxon>Bacillati</taxon>
        <taxon>Chloroflexota</taxon>
        <taxon>environmental samples</taxon>
    </lineage>
</organism>
<evidence type="ECO:0000313" key="1">
    <source>
        <dbReference type="EMBL" id="CAA9265558.1"/>
    </source>
</evidence>
<proteinExistence type="predicted"/>
<accession>A0A6J4J1U6</accession>
<sequence>MIWTDCVTVENARCLTNSLSVRGNAASEVVWPLLHFGALFTGTELLLWHG</sequence>
<protein>
    <submittedName>
        <fullName evidence="1">Uncharacterized protein</fullName>
    </submittedName>
</protein>
<dbReference type="AlphaFoldDB" id="A0A6J4J1U6"/>
<gene>
    <name evidence="1" type="ORF">AVDCRST_MAG77-2810</name>
</gene>
<name>A0A6J4J1U6_9CHLR</name>
<reference evidence="1" key="1">
    <citation type="submission" date="2020-02" db="EMBL/GenBank/DDBJ databases">
        <authorList>
            <person name="Meier V. D."/>
        </authorList>
    </citation>
    <scope>NUCLEOTIDE SEQUENCE</scope>
    <source>
        <strain evidence="1">AVDCRST_MAG77</strain>
    </source>
</reference>